<proteinExistence type="predicted"/>
<evidence type="ECO:0000313" key="1">
    <source>
        <dbReference type="EMBL" id="CRZ33599.1"/>
    </source>
</evidence>
<dbReference type="Pfam" id="PF18988">
    <property type="entry name" value="DUF5721"/>
    <property type="match status" value="1"/>
</dbReference>
<dbReference type="OrthoDB" id="9787986at2"/>
<sequence length="164" mass="19006">MIALKIEEVKPFMAKLLTNTLFDDFILKEMEVQTFTSFHISGKFYESFFSKEELEERGNSNVLWKDTRAIAFSIIRGSKTPLSMKIVFQLPENLSEDLINSLGGKIRSEDVGGLFINIRFEKNELNIITGTAIKTFTMDKTLDREWDDWVKKFLSEQGICFLEQ</sequence>
<keyword evidence="2" id="KW-1185">Reference proteome</keyword>
<name>A0A0H5SDX5_HERHM</name>
<gene>
    <name evidence="1" type="ORF">HHT355_0391</name>
</gene>
<dbReference type="EMBL" id="CVTD020000008">
    <property type="protein sequence ID" value="CRZ33599.1"/>
    <property type="molecule type" value="Genomic_DNA"/>
</dbReference>
<protein>
    <submittedName>
        <fullName evidence="1">Uncharacterized protein</fullName>
    </submittedName>
</protein>
<dbReference type="Proteomes" id="UP000236497">
    <property type="component" value="Unassembled WGS sequence"/>
</dbReference>
<dbReference type="RefSeq" id="WP_103201768.1">
    <property type="nucleotide sequence ID" value="NZ_CVTD020000008.1"/>
</dbReference>
<dbReference type="AlphaFoldDB" id="A0A0H5SDX5"/>
<reference evidence="1 2" key="1">
    <citation type="submission" date="2015-06" db="EMBL/GenBank/DDBJ databases">
        <authorList>
            <person name="Wibberg Daniel"/>
        </authorList>
    </citation>
    <scope>NUCLEOTIDE SEQUENCE [LARGE SCALE GENOMIC DNA]</scope>
    <source>
        <strain evidence="1 2">T3/55T</strain>
    </source>
</reference>
<dbReference type="InterPro" id="IPR043779">
    <property type="entry name" value="DUF5721"/>
</dbReference>
<evidence type="ECO:0000313" key="2">
    <source>
        <dbReference type="Proteomes" id="UP000236497"/>
    </source>
</evidence>
<accession>A0A0H5SDX5</accession>
<organism evidence="1 2">
    <name type="scientific">Herbinix hemicellulosilytica</name>
    <dbReference type="NCBI Taxonomy" id="1564487"/>
    <lineage>
        <taxon>Bacteria</taxon>
        <taxon>Bacillati</taxon>
        <taxon>Bacillota</taxon>
        <taxon>Clostridia</taxon>
        <taxon>Lachnospirales</taxon>
        <taxon>Lachnospiraceae</taxon>
        <taxon>Herbinix</taxon>
    </lineage>
</organism>